<dbReference type="EMBL" id="CAXAMN010026373">
    <property type="protein sequence ID" value="CAK9102568.1"/>
    <property type="molecule type" value="Genomic_DNA"/>
</dbReference>
<keyword evidence="3" id="KW-1185">Reference proteome</keyword>
<name>A0ABP0RQC4_9DINO</name>
<accession>A0ABP0RQC4</accession>
<comment type="caution">
    <text evidence="2">The sequence shown here is derived from an EMBL/GenBank/DDBJ whole genome shotgun (WGS) entry which is preliminary data.</text>
</comment>
<evidence type="ECO:0000256" key="1">
    <source>
        <dbReference type="SAM" id="MobiDB-lite"/>
    </source>
</evidence>
<evidence type="ECO:0000313" key="3">
    <source>
        <dbReference type="Proteomes" id="UP001642484"/>
    </source>
</evidence>
<gene>
    <name evidence="2" type="ORF">CCMP2556_LOCUS48255</name>
</gene>
<feature type="compositionally biased region" description="Basic and acidic residues" evidence="1">
    <location>
        <begin position="436"/>
        <end position="447"/>
    </location>
</feature>
<evidence type="ECO:0000313" key="2">
    <source>
        <dbReference type="EMBL" id="CAK9102568.1"/>
    </source>
</evidence>
<feature type="compositionally biased region" description="Acidic residues" evidence="1">
    <location>
        <begin position="407"/>
        <end position="417"/>
    </location>
</feature>
<reference evidence="2 3" key="1">
    <citation type="submission" date="2024-02" db="EMBL/GenBank/DDBJ databases">
        <authorList>
            <person name="Chen Y."/>
            <person name="Shah S."/>
            <person name="Dougan E. K."/>
            <person name="Thang M."/>
            <person name="Chan C."/>
        </authorList>
    </citation>
    <scope>NUCLEOTIDE SEQUENCE [LARGE SCALE GENOMIC DNA]</scope>
</reference>
<feature type="compositionally biased region" description="Basic and acidic residues" evidence="1">
    <location>
        <begin position="106"/>
        <end position="115"/>
    </location>
</feature>
<feature type="region of interest" description="Disordered" evidence="1">
    <location>
        <begin position="397"/>
        <end position="458"/>
    </location>
</feature>
<dbReference type="Proteomes" id="UP001642484">
    <property type="component" value="Unassembled WGS sequence"/>
</dbReference>
<organism evidence="2 3">
    <name type="scientific">Durusdinium trenchii</name>
    <dbReference type="NCBI Taxonomy" id="1381693"/>
    <lineage>
        <taxon>Eukaryota</taxon>
        <taxon>Sar</taxon>
        <taxon>Alveolata</taxon>
        <taxon>Dinophyceae</taxon>
        <taxon>Suessiales</taxon>
        <taxon>Symbiodiniaceae</taxon>
        <taxon>Durusdinium</taxon>
    </lineage>
</organism>
<protein>
    <submittedName>
        <fullName evidence="2">Uncharacterized protein</fullName>
    </submittedName>
</protein>
<feature type="region of interest" description="Disordered" evidence="1">
    <location>
        <begin position="89"/>
        <end position="115"/>
    </location>
</feature>
<proteinExistence type="predicted"/>
<sequence>MMSKDGTDSKIPSWDGSSRTWRRYLKEVSWFAGGTKPAQRKSLPNAAAIMSEYFSFKRRPQEPIAQFLARESLGFEEFAEALAQLKEEKEGHDPALRNFDLPDMSPHPDESDHDGRLWRQSDRYQWRHWEPPDGSDGGHRAPEREDGYAGVLQGWRLLAAASLTQEQWRDILATTGNKLEYEKIADALTTLWDEQLMGYRQSHQTSQRSFSNHWIEQADDAELQDMLEQEKAAEAMAMEARRTWSQAQKATVGLILDFADGHAVFANTKDPSAFFLQKNMKGHYMIDIIQYMTGTSALEAASQVQRSPEASPKAAYAAQVNPVIVKKALEKLQADLPTGRAPAEELPRAVPFPDCSGPADSCGFGRRLGSGADPIGHHLSDDQSSPLLMKDVNKQVRFEPDAPMTDPVEEDPPDEEGNVPITLEDTFAVKAKTKKNSVDDREGHDSSRNCSPLVIGSR</sequence>